<reference evidence="1 2" key="1">
    <citation type="submission" date="2021-06" db="EMBL/GenBank/DDBJ databases">
        <authorList>
            <person name="Palmer J.M."/>
        </authorList>
    </citation>
    <scope>NUCLEOTIDE SEQUENCE [LARGE SCALE GENOMIC DNA]</scope>
    <source>
        <strain evidence="2">if_2019</strain>
        <tissue evidence="1">Muscle</tissue>
    </source>
</reference>
<gene>
    <name evidence="1" type="ORF">ILYODFUR_039230</name>
</gene>
<evidence type="ECO:0000313" key="2">
    <source>
        <dbReference type="Proteomes" id="UP001482620"/>
    </source>
</evidence>
<organism evidence="1 2">
    <name type="scientific">Ilyodon furcidens</name>
    <name type="common">goldbreast splitfin</name>
    <dbReference type="NCBI Taxonomy" id="33524"/>
    <lineage>
        <taxon>Eukaryota</taxon>
        <taxon>Metazoa</taxon>
        <taxon>Chordata</taxon>
        <taxon>Craniata</taxon>
        <taxon>Vertebrata</taxon>
        <taxon>Euteleostomi</taxon>
        <taxon>Actinopterygii</taxon>
        <taxon>Neopterygii</taxon>
        <taxon>Teleostei</taxon>
        <taxon>Neoteleostei</taxon>
        <taxon>Acanthomorphata</taxon>
        <taxon>Ovalentaria</taxon>
        <taxon>Atherinomorphae</taxon>
        <taxon>Cyprinodontiformes</taxon>
        <taxon>Goodeidae</taxon>
        <taxon>Ilyodon</taxon>
    </lineage>
</organism>
<proteinExistence type="predicted"/>
<comment type="caution">
    <text evidence="1">The sequence shown here is derived from an EMBL/GenBank/DDBJ whole genome shotgun (WGS) entry which is preliminary data.</text>
</comment>
<keyword evidence="2" id="KW-1185">Reference proteome</keyword>
<evidence type="ECO:0000313" key="1">
    <source>
        <dbReference type="EMBL" id="MEQ2242755.1"/>
    </source>
</evidence>
<dbReference type="EMBL" id="JAHRIQ010069419">
    <property type="protein sequence ID" value="MEQ2242755.1"/>
    <property type="molecule type" value="Genomic_DNA"/>
</dbReference>
<name>A0ABV0UC43_9TELE</name>
<protein>
    <submittedName>
        <fullName evidence="1">Uncharacterized protein</fullName>
    </submittedName>
</protein>
<accession>A0ABV0UC43</accession>
<sequence length="102" mass="11459">MSRLPARATEVSWKLTLCSQSSLQTSSLLGQRSSPQFMRLSVWAEKHRSDLGRNDLNVIHFMKFGFVCVELCFLGASRLSAAHVLRLCSLCVFKVKTNIIKA</sequence>
<dbReference type="Proteomes" id="UP001482620">
    <property type="component" value="Unassembled WGS sequence"/>
</dbReference>